<dbReference type="Proteomes" id="UP001227317">
    <property type="component" value="Unassembled WGS sequence"/>
</dbReference>
<evidence type="ECO:0000313" key="3">
    <source>
        <dbReference type="Proteomes" id="UP001227317"/>
    </source>
</evidence>
<comment type="caution">
    <text evidence="2">The sequence shown here is derived from an EMBL/GenBank/DDBJ whole genome shotgun (WGS) entry which is preliminary data.</text>
</comment>
<reference evidence="2 3" key="1">
    <citation type="submission" date="2023-06" db="EMBL/GenBank/DDBJ databases">
        <title>Azospirillum isscasensis sp.nov, a bacterium isolated from rhizosphere soil of rice.</title>
        <authorList>
            <person name="Wang H."/>
        </authorList>
    </citation>
    <scope>NUCLEOTIDE SEQUENCE [LARGE SCALE GENOMIC DNA]</scope>
    <source>
        <strain evidence="2 3">C340-1</strain>
    </source>
</reference>
<gene>
    <name evidence="2" type="ORF">QSG27_28780</name>
</gene>
<organism evidence="2 3">
    <name type="scientific">Azospirillum isscasi</name>
    <dbReference type="NCBI Taxonomy" id="3053926"/>
    <lineage>
        <taxon>Bacteria</taxon>
        <taxon>Pseudomonadati</taxon>
        <taxon>Pseudomonadota</taxon>
        <taxon>Alphaproteobacteria</taxon>
        <taxon>Rhodospirillales</taxon>
        <taxon>Azospirillaceae</taxon>
        <taxon>Azospirillum</taxon>
    </lineage>
</organism>
<evidence type="ECO:0000256" key="1">
    <source>
        <dbReference type="SAM" id="MobiDB-lite"/>
    </source>
</evidence>
<keyword evidence="3" id="KW-1185">Reference proteome</keyword>
<dbReference type="RefSeq" id="WP_306712260.1">
    <property type="nucleotide sequence ID" value="NZ_JAUJFI010000332.1"/>
</dbReference>
<feature type="region of interest" description="Disordered" evidence="1">
    <location>
        <begin position="150"/>
        <end position="188"/>
    </location>
</feature>
<proteinExistence type="predicted"/>
<sequence length="188" mass="19755">MTIVGPSGRCAAMAAFRCSGIRSAHSDRAGSAASSGCSAGARLAASSQSSARQSSTSLRMRCAARRTRVGLSMFFSRHFAGGSGQVVHRDMDDGQRVAEFVRHHGEEVALLRHGVALDLQGRLGLLAGGGQASLQLLVGGDVVEVDDQRIAPREPHRGDGNAQPEPPSVGLPRRPAVRRPSAPSRRSR</sequence>
<accession>A0ABU0WT50</accession>
<evidence type="ECO:0000313" key="2">
    <source>
        <dbReference type="EMBL" id="MDQ2106714.1"/>
    </source>
</evidence>
<protein>
    <submittedName>
        <fullName evidence="2">Uncharacterized protein</fullName>
    </submittedName>
</protein>
<feature type="compositionally biased region" description="Low complexity" evidence="1">
    <location>
        <begin position="172"/>
        <end position="188"/>
    </location>
</feature>
<name>A0ABU0WT50_9PROT</name>
<dbReference type="EMBL" id="JAUJFI010000332">
    <property type="protein sequence ID" value="MDQ2106714.1"/>
    <property type="molecule type" value="Genomic_DNA"/>
</dbReference>
<feature type="compositionally biased region" description="Basic and acidic residues" evidence="1">
    <location>
        <begin position="150"/>
        <end position="159"/>
    </location>
</feature>